<keyword evidence="1" id="KW-0732">Signal</keyword>
<organism evidence="2 5">
    <name type="scientific">Vibrio rotiferianus</name>
    <dbReference type="NCBI Taxonomy" id="190895"/>
    <lineage>
        <taxon>Bacteria</taxon>
        <taxon>Pseudomonadati</taxon>
        <taxon>Pseudomonadota</taxon>
        <taxon>Gammaproteobacteria</taxon>
        <taxon>Vibrionales</taxon>
        <taxon>Vibrionaceae</taxon>
        <taxon>Vibrio</taxon>
    </lineage>
</organism>
<dbReference type="InterPro" id="IPR032811">
    <property type="entry name" value="Put_conjugal_transfer"/>
</dbReference>
<evidence type="ECO:0000313" key="3">
    <source>
        <dbReference type="EMBL" id="OHY92382.1"/>
    </source>
</evidence>
<feature type="signal peptide" evidence="1">
    <location>
        <begin position="1"/>
        <end position="23"/>
    </location>
</feature>
<dbReference type="EMBL" id="VTYN01000004">
    <property type="protein sequence ID" value="NOH47538.1"/>
    <property type="molecule type" value="Genomic_DNA"/>
</dbReference>
<dbReference type="OrthoDB" id="6077588at2"/>
<accession>A0A2K7STE2</accession>
<evidence type="ECO:0000313" key="5">
    <source>
        <dbReference type="Proteomes" id="UP000572072"/>
    </source>
</evidence>
<dbReference type="AlphaFoldDB" id="A0A2K7STE2"/>
<reference evidence="3 4" key="1">
    <citation type="submission" date="2016-09" db="EMBL/GenBank/DDBJ databases">
        <title>Isolation, identification and antibiotic sensitivity analysis of bacterial pathogen from juvenile Hippocampus erectus with tail-rotted disease.</title>
        <authorList>
            <person name="Yang Q."/>
        </authorList>
    </citation>
    <scope>NUCLEOTIDE SEQUENCE [LARGE SCALE GENOMIC DNA]</scope>
    <source>
        <strain evidence="3 4">HM-10</strain>
    </source>
</reference>
<dbReference type="Gene3D" id="2.40.160.60">
    <property type="entry name" value="Outer membrane protein transport protein (OMPP1/FadL/TodX)"/>
    <property type="match status" value="1"/>
</dbReference>
<comment type="caution">
    <text evidence="2">The sequence shown here is derived from an EMBL/GenBank/DDBJ whole genome shotgun (WGS) entry which is preliminary data.</text>
</comment>
<evidence type="ECO:0000256" key="1">
    <source>
        <dbReference type="SAM" id="SignalP"/>
    </source>
</evidence>
<gene>
    <name evidence="3" type="ORF">BI375_20605</name>
    <name evidence="2" type="ORF">F0262_05660</name>
</gene>
<keyword evidence="4" id="KW-1185">Reference proteome</keyword>
<protein>
    <submittedName>
        <fullName evidence="2">Conjugal transfer protein TraF</fullName>
    </submittedName>
</protein>
<dbReference type="Proteomes" id="UP000180133">
    <property type="component" value="Unassembled WGS sequence"/>
</dbReference>
<proteinExistence type="predicted"/>
<reference evidence="2 5" key="2">
    <citation type="submission" date="2019-08" db="EMBL/GenBank/DDBJ databases">
        <title>Draft genome sequencing and comparative genomics of hatchery-associated Vibrios.</title>
        <authorList>
            <person name="Kehlet-Delgado H."/>
            <person name="Mueller R.S."/>
        </authorList>
    </citation>
    <scope>NUCLEOTIDE SEQUENCE [LARGE SCALE GENOMIC DNA]</scope>
    <source>
        <strain evidence="2 5">00-78-3</strain>
    </source>
</reference>
<name>A0A2K7STE2_9VIBR</name>
<dbReference type="Pfam" id="PF13729">
    <property type="entry name" value="TraF_2"/>
    <property type="match status" value="1"/>
</dbReference>
<dbReference type="RefSeq" id="WP_038883094.1">
    <property type="nucleotide sequence ID" value="NZ_CP174457.1"/>
</dbReference>
<evidence type="ECO:0000313" key="2">
    <source>
        <dbReference type="EMBL" id="NOH47538.1"/>
    </source>
</evidence>
<sequence>MKIQHKLLALSVTSACLSFSTNAATYAIEARSDAMGGVGTVSASYLTAPFFNPALTAIYRRNDDAGMIVPSFGISYDDQDGLIDEIDRISKLTDDTEIVNSLNNIDNAKLDFDLGGVVAVGIPNKFLSATAYGKLYTESFVTPEVDTSVPASSLDNSYVRGVSIGVAEAGISLAKYTTFMNQHLSFGFTPKLQRIYTYSYASSFAAFDTKDLRENETADTIFNLDAGALWFYGPFRVGLAAKNLVGRDIKTKAFTAPNGDPIASYEYSMRPLYTIGAGIVADYFTVSVDYDLNEEKKFSTFDDNSQMLRAGFEVDILRQMALRGGYKKNMARSSEDGTITAGIGLSPLNLIELDIAAQYTNENAMGASINFLATY</sequence>
<dbReference type="EMBL" id="MKFT01000014">
    <property type="protein sequence ID" value="OHY92382.1"/>
    <property type="molecule type" value="Genomic_DNA"/>
</dbReference>
<evidence type="ECO:0000313" key="4">
    <source>
        <dbReference type="Proteomes" id="UP000180133"/>
    </source>
</evidence>
<feature type="chain" id="PRO_5044576849" evidence="1">
    <location>
        <begin position="24"/>
        <end position="375"/>
    </location>
</feature>
<dbReference type="Proteomes" id="UP000572072">
    <property type="component" value="Unassembled WGS sequence"/>
</dbReference>